<feature type="domain" description="RecJ OB" evidence="9">
    <location>
        <begin position="455"/>
        <end position="561"/>
    </location>
</feature>
<keyword evidence="5 10" id="KW-0269">Exonuclease</keyword>
<dbReference type="InterPro" id="IPR051673">
    <property type="entry name" value="SSDNA_exonuclease_RecJ"/>
</dbReference>
<dbReference type="InterPro" id="IPR018779">
    <property type="entry name" value="RecJ_C"/>
</dbReference>
<dbReference type="EMBL" id="OBMQ01000003">
    <property type="protein sequence ID" value="SOC02435.1"/>
    <property type="molecule type" value="Genomic_DNA"/>
</dbReference>
<evidence type="ECO:0000259" key="7">
    <source>
        <dbReference type="Pfam" id="PF02272"/>
    </source>
</evidence>
<dbReference type="Pfam" id="PF02272">
    <property type="entry name" value="DHHA1"/>
    <property type="match status" value="1"/>
</dbReference>
<dbReference type="GO" id="GO:0006310">
    <property type="term" value="P:DNA recombination"/>
    <property type="evidence" value="ECO:0007669"/>
    <property type="project" value="InterPro"/>
</dbReference>
<dbReference type="PANTHER" id="PTHR30255:SF2">
    <property type="entry name" value="SINGLE-STRANDED-DNA-SPECIFIC EXONUCLEASE RECJ"/>
    <property type="match status" value="1"/>
</dbReference>
<dbReference type="Pfam" id="PF17768">
    <property type="entry name" value="RecJ_OB"/>
    <property type="match status" value="1"/>
</dbReference>
<dbReference type="GO" id="GO:0008409">
    <property type="term" value="F:5'-3' exonuclease activity"/>
    <property type="evidence" value="ECO:0007669"/>
    <property type="project" value="InterPro"/>
</dbReference>
<dbReference type="AlphaFoldDB" id="A0A285S5U7"/>
<dbReference type="Pfam" id="PF01368">
    <property type="entry name" value="DHH"/>
    <property type="match status" value="1"/>
</dbReference>
<keyword evidence="3" id="KW-0540">Nuclease</keyword>
<dbReference type="OrthoDB" id="9809852at2"/>
<accession>A0A285S5U7</accession>
<dbReference type="Pfam" id="PF10141">
    <property type="entry name" value="ssDNA-exonuc_C"/>
    <property type="match status" value="1"/>
</dbReference>
<dbReference type="Gene3D" id="3.10.310.30">
    <property type="match status" value="1"/>
</dbReference>
<evidence type="ECO:0000313" key="10">
    <source>
        <dbReference type="EMBL" id="SOC02435.1"/>
    </source>
</evidence>
<dbReference type="Proteomes" id="UP000219636">
    <property type="component" value="Unassembled WGS sequence"/>
</dbReference>
<dbReference type="InterPro" id="IPR001667">
    <property type="entry name" value="DDH_dom"/>
</dbReference>
<feature type="domain" description="Single-stranded-DNA-specific exonuclease RecJ C-terminal" evidence="8">
    <location>
        <begin position="568"/>
        <end position="767"/>
    </location>
</feature>
<sequence length="777" mass="88019">MIESKKQWIVHQPQEATVTQLQNELNISSIAAKILISRGYETPSKAKSILHIDENQLHDPYLLHGMAEAVERIEKALNNGEKILVYGDYDADGITSTTIMMNVLRDLGADVDFCIPNRFTHGYGPNEELFRKAHEDGVQLIITVDNGISGIEPIRIAKELGMDVIVTDHHEAGDILPDADVIIHPRVPDKHYPFGELAGVGVAFKLAHALYGEVPEHLYEFAAIGTIADLVPLVGENRYIVQQGIKQLKISPNPWVKTLCSITSVKQNEINEEVIGFYFGPRLNAIGRLGTAAPGVTFLMSESELEATEGAKLLNTKNTERKEIVNEITEQAIEMIENNEDISNSLVIVVAKEGWNPGVIGIVASRLVEKYYKPTIVLSLDFDKGTAKGSGRSIEGFHLYNELAKNRELLPHFGGHPMAAGMTFPLEYVDEIRRRLHKQAVECLTEEMLVPKLLIDVPVEIDEITVESIEEIKKLGPFGTGFAKPIFALQDVQVRSMRKIGAGENHLKMELEDKFGTIDAIGFNKGYLHEEISYGVNLSIVGDLQINEWQGKKKPQFMIEDVQTNDWQLYDYRGKSQISKWIHSIPLDKCSVVAFHEKTIELYKPIINSSINLVKNGDTEEINSQYIAILDLPDTLEQLEKILYHVQPQRVYAIFHAQDSKFFNGMPTREHFAWYYSFLKKRPAFNLRQHIDQLSKHIGLNPEVIIFMTNVFFELGFVKIDNGLTTVDNSAPKRALTEAQCYKKREQQIEIEQTLLYAPYLELKQWFNDRMKEYNYS</sequence>
<dbReference type="NCBIfam" id="TIGR00644">
    <property type="entry name" value="recJ"/>
    <property type="match status" value="1"/>
</dbReference>
<feature type="domain" description="DDH" evidence="6">
    <location>
        <begin position="82"/>
        <end position="226"/>
    </location>
</feature>
<dbReference type="SUPFAM" id="SSF64182">
    <property type="entry name" value="DHH phosphoesterases"/>
    <property type="match status" value="1"/>
</dbReference>
<feature type="domain" description="DHHA1" evidence="7">
    <location>
        <begin position="347"/>
        <end position="439"/>
    </location>
</feature>
<evidence type="ECO:0000256" key="5">
    <source>
        <dbReference type="ARBA" id="ARBA00022839"/>
    </source>
</evidence>
<organism evidence="10 11">
    <name type="scientific">Ureibacillus xyleni</name>
    <dbReference type="NCBI Taxonomy" id="614648"/>
    <lineage>
        <taxon>Bacteria</taxon>
        <taxon>Bacillati</taxon>
        <taxon>Bacillota</taxon>
        <taxon>Bacilli</taxon>
        <taxon>Bacillales</taxon>
        <taxon>Caryophanaceae</taxon>
        <taxon>Ureibacillus</taxon>
    </lineage>
</organism>
<evidence type="ECO:0000256" key="1">
    <source>
        <dbReference type="ARBA" id="ARBA00005915"/>
    </source>
</evidence>
<evidence type="ECO:0000256" key="2">
    <source>
        <dbReference type="ARBA" id="ARBA00019841"/>
    </source>
</evidence>
<keyword evidence="11" id="KW-1185">Reference proteome</keyword>
<reference evidence="11" key="1">
    <citation type="submission" date="2017-08" db="EMBL/GenBank/DDBJ databases">
        <authorList>
            <person name="Varghese N."/>
            <person name="Submissions S."/>
        </authorList>
    </citation>
    <scope>NUCLEOTIDE SEQUENCE [LARGE SCALE GENOMIC DNA]</scope>
    <source>
        <strain evidence="11">JC22</strain>
    </source>
</reference>
<dbReference type="InterPro" id="IPR003156">
    <property type="entry name" value="DHHA1_dom"/>
</dbReference>
<protein>
    <recommendedName>
        <fullName evidence="2">Single-stranded-DNA-specific exonuclease RecJ</fullName>
    </recommendedName>
</protein>
<keyword evidence="4" id="KW-0378">Hydrolase</keyword>
<dbReference type="GO" id="GO:0006281">
    <property type="term" value="P:DNA repair"/>
    <property type="evidence" value="ECO:0007669"/>
    <property type="project" value="InterPro"/>
</dbReference>
<comment type="similarity">
    <text evidence="1">Belongs to the RecJ family.</text>
</comment>
<dbReference type="InterPro" id="IPR038763">
    <property type="entry name" value="DHH_sf"/>
</dbReference>
<gene>
    <name evidence="10" type="ORF">SAMN05880501_10334</name>
</gene>
<dbReference type="GO" id="GO:0003676">
    <property type="term" value="F:nucleic acid binding"/>
    <property type="evidence" value="ECO:0007669"/>
    <property type="project" value="InterPro"/>
</dbReference>
<dbReference type="PANTHER" id="PTHR30255">
    <property type="entry name" value="SINGLE-STRANDED-DNA-SPECIFIC EXONUCLEASE RECJ"/>
    <property type="match status" value="1"/>
</dbReference>
<dbReference type="InterPro" id="IPR041122">
    <property type="entry name" value="RecJ_OB"/>
</dbReference>
<dbReference type="InterPro" id="IPR004610">
    <property type="entry name" value="RecJ"/>
</dbReference>
<evidence type="ECO:0000259" key="9">
    <source>
        <dbReference type="Pfam" id="PF17768"/>
    </source>
</evidence>
<name>A0A285S5U7_9BACL</name>
<evidence type="ECO:0000259" key="6">
    <source>
        <dbReference type="Pfam" id="PF01368"/>
    </source>
</evidence>
<evidence type="ECO:0000259" key="8">
    <source>
        <dbReference type="Pfam" id="PF10141"/>
    </source>
</evidence>
<evidence type="ECO:0000256" key="4">
    <source>
        <dbReference type="ARBA" id="ARBA00022801"/>
    </source>
</evidence>
<evidence type="ECO:0000313" key="11">
    <source>
        <dbReference type="Proteomes" id="UP000219636"/>
    </source>
</evidence>
<evidence type="ECO:0000256" key="3">
    <source>
        <dbReference type="ARBA" id="ARBA00022722"/>
    </source>
</evidence>
<dbReference type="RefSeq" id="WP_097072726.1">
    <property type="nucleotide sequence ID" value="NZ_OBMQ01000003.1"/>
</dbReference>
<proteinExistence type="inferred from homology"/>
<dbReference type="Gene3D" id="3.90.1640.30">
    <property type="match status" value="1"/>
</dbReference>